<evidence type="ECO:0008006" key="7">
    <source>
        <dbReference type="Google" id="ProtNLM"/>
    </source>
</evidence>
<evidence type="ECO:0000313" key="5">
    <source>
        <dbReference type="EMBL" id="PSN87844.1"/>
    </source>
</evidence>
<evidence type="ECO:0000256" key="3">
    <source>
        <dbReference type="ARBA" id="ARBA00022691"/>
    </source>
</evidence>
<keyword evidence="3" id="KW-0949">S-adenosyl-L-methionine</keyword>
<dbReference type="GO" id="GO:0008616">
    <property type="term" value="P:tRNA queuosine(34) biosynthetic process"/>
    <property type="evidence" value="ECO:0007669"/>
    <property type="project" value="UniProtKB-KW"/>
</dbReference>
<dbReference type="InterPro" id="IPR036100">
    <property type="entry name" value="QueA_sf"/>
</dbReference>
<dbReference type="InterPro" id="IPR042118">
    <property type="entry name" value="QueA_dom1"/>
</dbReference>
<dbReference type="PANTHER" id="PTHR30307:SF0">
    <property type="entry name" value="S-ADENOSYLMETHIONINE:TRNA RIBOSYLTRANSFERASE-ISOMERASE"/>
    <property type="match status" value="1"/>
</dbReference>
<organism evidence="5 6">
    <name type="scientific">Candidatus Marsarchaeota G2 archaeon OSP_D</name>
    <dbReference type="NCBI Taxonomy" id="1978157"/>
    <lineage>
        <taxon>Archaea</taxon>
        <taxon>Candidatus Marsarchaeota</taxon>
        <taxon>Candidatus Marsarchaeota group 2</taxon>
    </lineage>
</organism>
<dbReference type="Gene3D" id="3.40.1780.10">
    <property type="entry name" value="QueA-like"/>
    <property type="match status" value="1"/>
</dbReference>
<reference evidence="5 6" key="1">
    <citation type="submission" date="2017-04" db="EMBL/GenBank/DDBJ databases">
        <title>Novel microbial lineages endemic to geothermal iron-oxide mats fill important gaps in the evolutionary history of Archaea.</title>
        <authorList>
            <person name="Jay Z.J."/>
            <person name="Beam J.P."/>
            <person name="Dlakic M."/>
            <person name="Rusch D.B."/>
            <person name="Kozubal M.A."/>
            <person name="Inskeep W.P."/>
        </authorList>
    </citation>
    <scope>NUCLEOTIDE SEQUENCE [LARGE SCALE GENOMIC DNA]</scope>
    <source>
        <strain evidence="5">OSP_D</strain>
    </source>
</reference>
<name>A0A2R6AN84_9ARCH</name>
<evidence type="ECO:0000256" key="4">
    <source>
        <dbReference type="ARBA" id="ARBA00022785"/>
    </source>
</evidence>
<proteinExistence type="predicted"/>
<keyword evidence="4" id="KW-0671">Queuosine biosynthesis</keyword>
<sequence>MIKAWDSVVGDSVFTTSKRRAATCDLQIADLPPELREGCRSSVRMMLSNRFNQTLYDYGFESIHTHMYPGDVLVFNLSATLPVEVEYGGISVRYYDFHDEWCRISATMSPPEKILQAYGLRLLEDGVTLGYETKKALLRYLFTMGHMIHDTQQAYPPEYYRSIFSVIPGSAEFPSAARPFSLELVRRLMRRGVVFGYVVLHTATQLDGERPLPEYFRVPYRTISLIERARKMGRRVFAVGTTCVRALESVDLGSHTPRGVEGYTQLIIDENHRLKNVDGLITGFHDSESSHYDLLKSFQPPKLLEKLYREACRLGYRKGAFGDLCLLL</sequence>
<dbReference type="SUPFAM" id="SSF111337">
    <property type="entry name" value="QueA-like"/>
    <property type="match status" value="1"/>
</dbReference>
<accession>A0A2R6AN84</accession>
<keyword evidence="2" id="KW-0808">Transferase</keyword>
<evidence type="ECO:0000256" key="1">
    <source>
        <dbReference type="ARBA" id="ARBA00022490"/>
    </source>
</evidence>
<dbReference type="InterPro" id="IPR042119">
    <property type="entry name" value="QueA_dom2"/>
</dbReference>
<comment type="caution">
    <text evidence="5">The sequence shown here is derived from an EMBL/GenBank/DDBJ whole genome shotgun (WGS) entry which is preliminary data.</text>
</comment>
<dbReference type="Pfam" id="PF02547">
    <property type="entry name" value="Queuosine_synth"/>
    <property type="match status" value="1"/>
</dbReference>
<keyword evidence="1" id="KW-0963">Cytoplasm</keyword>
<gene>
    <name evidence="5" type="ORF">B9Q03_09980</name>
</gene>
<protein>
    <recommendedName>
        <fullName evidence="7">S-adenosylmethionine:tRNA ribosyltransferase-isomerase</fullName>
    </recommendedName>
</protein>
<evidence type="ECO:0000313" key="6">
    <source>
        <dbReference type="Proteomes" id="UP000240322"/>
    </source>
</evidence>
<dbReference type="Proteomes" id="UP000240322">
    <property type="component" value="Unassembled WGS sequence"/>
</dbReference>
<dbReference type="InterPro" id="IPR003699">
    <property type="entry name" value="QueA"/>
</dbReference>
<evidence type="ECO:0000256" key="2">
    <source>
        <dbReference type="ARBA" id="ARBA00022679"/>
    </source>
</evidence>
<dbReference type="EMBL" id="NEXE01000143">
    <property type="protein sequence ID" value="PSN87844.1"/>
    <property type="molecule type" value="Genomic_DNA"/>
</dbReference>
<dbReference type="GO" id="GO:0051075">
    <property type="term" value="F:S-adenosylmethionine:tRNA ribosyltransferase-isomerase activity"/>
    <property type="evidence" value="ECO:0007669"/>
    <property type="project" value="TreeGrafter"/>
</dbReference>
<dbReference type="PANTHER" id="PTHR30307">
    <property type="entry name" value="S-ADENOSYLMETHIONINE:TRNA RIBOSYLTRANSFERASE-ISOMERASE"/>
    <property type="match status" value="1"/>
</dbReference>
<dbReference type="Gene3D" id="2.40.10.240">
    <property type="entry name" value="QueA-like"/>
    <property type="match status" value="1"/>
</dbReference>
<dbReference type="AlphaFoldDB" id="A0A2R6AN84"/>